<sequence length="160" mass="18234">MLSLHPMTPESFQRFLQHSVTTYAAGNVRSGRWTAEEAQERSAAEFQTLLPEGPATPDNFCFDLHDADRHQDVGVLWYKLLQRGGQQIAFVYEIEVGAEHRRRGYAREAFRLLEHHAAERGATAVQLHVFGHNHPARALYEGLGFEPVSITMQRELKPVR</sequence>
<keyword evidence="1 4" id="KW-0808">Transferase</keyword>
<evidence type="ECO:0000256" key="1">
    <source>
        <dbReference type="ARBA" id="ARBA00022679"/>
    </source>
</evidence>
<dbReference type="GO" id="GO:0016747">
    <property type="term" value="F:acyltransferase activity, transferring groups other than amino-acyl groups"/>
    <property type="evidence" value="ECO:0007669"/>
    <property type="project" value="InterPro"/>
</dbReference>
<dbReference type="SUPFAM" id="SSF55729">
    <property type="entry name" value="Acyl-CoA N-acyltransferases (Nat)"/>
    <property type="match status" value="1"/>
</dbReference>
<dbReference type="Pfam" id="PF00583">
    <property type="entry name" value="Acetyltransf_1"/>
    <property type="match status" value="1"/>
</dbReference>
<geneLocation type="plasmid" evidence="4 5">
    <name>P2</name>
</geneLocation>
<name>H8H2C5_DEIGI</name>
<dbReference type="PANTHER" id="PTHR43877:SF2">
    <property type="entry name" value="AMINOALKYLPHOSPHONATE N-ACETYLTRANSFERASE-RELATED"/>
    <property type="match status" value="1"/>
</dbReference>
<dbReference type="AlphaFoldDB" id="H8H2C5"/>
<dbReference type="Proteomes" id="UP000007575">
    <property type="component" value="Plasmid P2"/>
</dbReference>
<accession>H8H2C5</accession>
<protein>
    <submittedName>
        <fullName evidence="4">Histone acetyltransferase HPA10</fullName>
    </submittedName>
</protein>
<evidence type="ECO:0000256" key="2">
    <source>
        <dbReference type="ARBA" id="ARBA00023315"/>
    </source>
</evidence>
<reference evidence="4 5" key="1">
    <citation type="journal article" date="2012" name="PLoS ONE">
        <title>Genome sequence and transcriptome analysis of the radioresistant bacterium Deinococcus gobiensis: insights into the extreme environmental adaptations.</title>
        <authorList>
            <person name="Yuan M."/>
            <person name="Chen M."/>
            <person name="Zhang W."/>
            <person name="Lu W."/>
            <person name="Wang J."/>
            <person name="Yang M."/>
            <person name="Zhao P."/>
            <person name="Tang R."/>
            <person name="Li X."/>
            <person name="Hao Y."/>
            <person name="Zhou Z."/>
            <person name="Zhan Y."/>
            <person name="Yu H."/>
            <person name="Teng C."/>
            <person name="Yan Y."/>
            <person name="Ping S."/>
            <person name="Wang Y."/>
            <person name="Lin M."/>
        </authorList>
    </citation>
    <scope>NUCLEOTIDE SEQUENCE [LARGE SCALE GENOMIC DNA]</scope>
    <source>
        <strain evidence="5">DSM 21396 / JCM 16679 / CGMCC 1.7299 / I-0</strain>
        <plasmid evidence="4">P2</plasmid>
    </source>
</reference>
<dbReference type="PROSITE" id="PS51186">
    <property type="entry name" value="GNAT"/>
    <property type="match status" value="1"/>
</dbReference>
<evidence type="ECO:0000313" key="4">
    <source>
        <dbReference type="EMBL" id="AFD27672.1"/>
    </source>
</evidence>
<dbReference type="OrthoDB" id="65897at2"/>
<keyword evidence="2" id="KW-0012">Acyltransferase</keyword>
<gene>
    <name evidence="4" type="ordered locus">DGo_PB0403</name>
</gene>
<keyword evidence="5" id="KW-1185">Reference proteome</keyword>
<dbReference type="InterPro" id="IPR000182">
    <property type="entry name" value="GNAT_dom"/>
</dbReference>
<dbReference type="InterPro" id="IPR016181">
    <property type="entry name" value="Acyl_CoA_acyltransferase"/>
</dbReference>
<proteinExistence type="predicted"/>
<keyword evidence="4" id="KW-0614">Plasmid</keyword>
<dbReference type="InterPro" id="IPR050832">
    <property type="entry name" value="Bact_Acetyltransf"/>
</dbReference>
<dbReference type="CDD" id="cd04301">
    <property type="entry name" value="NAT_SF"/>
    <property type="match status" value="1"/>
</dbReference>
<feature type="domain" description="N-acetyltransferase" evidence="3">
    <location>
        <begin position="2"/>
        <end position="160"/>
    </location>
</feature>
<organism evidence="4 5">
    <name type="scientific">Deinococcus gobiensis (strain DSM 21396 / JCM 16679 / CGMCC 1.7299 / I-0)</name>
    <dbReference type="NCBI Taxonomy" id="745776"/>
    <lineage>
        <taxon>Bacteria</taxon>
        <taxon>Thermotogati</taxon>
        <taxon>Deinococcota</taxon>
        <taxon>Deinococci</taxon>
        <taxon>Deinococcales</taxon>
        <taxon>Deinococcaceae</taxon>
        <taxon>Deinococcus</taxon>
    </lineage>
</organism>
<dbReference type="Gene3D" id="3.40.630.30">
    <property type="match status" value="1"/>
</dbReference>
<dbReference type="EMBL" id="CP002193">
    <property type="protein sequence ID" value="AFD27672.1"/>
    <property type="molecule type" value="Genomic_DNA"/>
</dbReference>
<evidence type="ECO:0000259" key="3">
    <source>
        <dbReference type="PROSITE" id="PS51186"/>
    </source>
</evidence>
<dbReference type="HOGENOM" id="CLU_122305_0_0_0"/>
<dbReference type="KEGG" id="dgo:DGo_PB0403"/>
<dbReference type="RefSeq" id="WP_014686764.1">
    <property type="nucleotide sequence ID" value="NC_017791.1"/>
</dbReference>
<dbReference type="PANTHER" id="PTHR43877">
    <property type="entry name" value="AMINOALKYLPHOSPHONATE N-ACETYLTRANSFERASE-RELATED-RELATED"/>
    <property type="match status" value="1"/>
</dbReference>
<evidence type="ECO:0000313" key="5">
    <source>
        <dbReference type="Proteomes" id="UP000007575"/>
    </source>
</evidence>